<dbReference type="AlphaFoldDB" id="A0A2A4MPT4"/>
<keyword evidence="1 4" id="KW-0378">Hydrolase</keyword>
<proteinExistence type="predicted"/>
<dbReference type="Proteomes" id="UP000218172">
    <property type="component" value="Unassembled WGS sequence"/>
</dbReference>
<feature type="chain" id="PRO_5012743097" evidence="2">
    <location>
        <begin position="25"/>
        <end position="309"/>
    </location>
</feature>
<dbReference type="InterPro" id="IPR000073">
    <property type="entry name" value="AB_hydrolase_1"/>
</dbReference>
<evidence type="ECO:0000256" key="1">
    <source>
        <dbReference type="ARBA" id="ARBA00022801"/>
    </source>
</evidence>
<name>A0A2A4MPT4_9GAMM</name>
<reference evidence="5" key="1">
    <citation type="submission" date="2017-08" db="EMBL/GenBank/DDBJ databases">
        <title>A dynamic microbial community with high functional redundancy inhabits the cold, oxic subseafloor aquifer.</title>
        <authorList>
            <person name="Tully B.J."/>
            <person name="Wheat C.G."/>
            <person name="Glazer B.T."/>
            <person name="Huber J.A."/>
        </authorList>
    </citation>
    <scope>NUCLEOTIDE SEQUENCE [LARGE SCALE GENOMIC DNA]</scope>
</reference>
<dbReference type="PRINTS" id="PR00111">
    <property type="entry name" value="ABHYDROLASE"/>
</dbReference>
<accession>A0A2A4MPT4</accession>
<evidence type="ECO:0000256" key="2">
    <source>
        <dbReference type="SAM" id="SignalP"/>
    </source>
</evidence>
<protein>
    <submittedName>
        <fullName evidence="4">Alpha/beta hydrolase</fullName>
    </submittedName>
</protein>
<dbReference type="GO" id="GO:0016787">
    <property type="term" value="F:hydrolase activity"/>
    <property type="evidence" value="ECO:0007669"/>
    <property type="project" value="UniProtKB-KW"/>
</dbReference>
<organism evidence="4 5">
    <name type="scientific">SAR86 cluster bacterium</name>
    <dbReference type="NCBI Taxonomy" id="2030880"/>
    <lineage>
        <taxon>Bacteria</taxon>
        <taxon>Pseudomonadati</taxon>
        <taxon>Pseudomonadota</taxon>
        <taxon>Gammaproteobacteria</taxon>
        <taxon>SAR86 cluster</taxon>
    </lineage>
</organism>
<evidence type="ECO:0000313" key="4">
    <source>
        <dbReference type="EMBL" id="PCH62105.1"/>
    </source>
</evidence>
<evidence type="ECO:0000313" key="5">
    <source>
        <dbReference type="Proteomes" id="UP000218172"/>
    </source>
</evidence>
<feature type="signal peptide" evidence="2">
    <location>
        <begin position="1"/>
        <end position="24"/>
    </location>
</feature>
<dbReference type="Pfam" id="PF00561">
    <property type="entry name" value="Abhydrolase_1"/>
    <property type="match status" value="1"/>
</dbReference>
<dbReference type="SUPFAM" id="SSF53474">
    <property type="entry name" value="alpha/beta-Hydrolases"/>
    <property type="match status" value="1"/>
</dbReference>
<comment type="caution">
    <text evidence="4">The sequence shown here is derived from an EMBL/GenBank/DDBJ whole genome shotgun (WGS) entry which is preliminary data.</text>
</comment>
<dbReference type="PRINTS" id="PR00412">
    <property type="entry name" value="EPOXHYDRLASE"/>
</dbReference>
<gene>
    <name evidence="4" type="ORF">COC19_03350</name>
</gene>
<dbReference type="InterPro" id="IPR000639">
    <property type="entry name" value="Epox_hydrolase-like"/>
</dbReference>
<dbReference type="InterPro" id="IPR029058">
    <property type="entry name" value="AB_hydrolase_fold"/>
</dbReference>
<sequence>MTIIPRLASLLFTSLFLFSNMAYADIWDEVEHGYADNNGVKIHYATVGEGPLVVMIHGFPDFWYTWRHQMEGLKDNFKVVAIDQRGYNLSDAPAGEENYNMRYLIGDVAAVIRSFGEESATIVGHDWGGAVSWQFAFALPQMVDKLVILNLPHPNGMAREMANNQEQQANSDYARAFIEGSPSDPDIFFGGPMNPQSLSGWVSDPEAKAHYIDAFAQSDFNAMLSYYKQNYPSGTGPSTAPAAPRLSMPVLVFHGLADTALHSDGLNNTWDWIDADTTIVTAPGASHFVQQDADELVTSTLKWWLLARP</sequence>
<dbReference type="Gene3D" id="3.40.50.1820">
    <property type="entry name" value="alpha/beta hydrolase"/>
    <property type="match status" value="1"/>
</dbReference>
<feature type="domain" description="AB hydrolase-1" evidence="3">
    <location>
        <begin position="51"/>
        <end position="166"/>
    </location>
</feature>
<dbReference type="PANTHER" id="PTHR43329">
    <property type="entry name" value="EPOXIDE HYDROLASE"/>
    <property type="match status" value="1"/>
</dbReference>
<keyword evidence="2" id="KW-0732">Signal</keyword>
<dbReference type="EMBL" id="NVQR01000045">
    <property type="protein sequence ID" value="PCH62105.1"/>
    <property type="molecule type" value="Genomic_DNA"/>
</dbReference>
<evidence type="ECO:0000259" key="3">
    <source>
        <dbReference type="Pfam" id="PF00561"/>
    </source>
</evidence>